<organism evidence="1 2">
    <name type="scientific">Aphis gossypii</name>
    <name type="common">Cotton aphid</name>
    <dbReference type="NCBI Taxonomy" id="80765"/>
    <lineage>
        <taxon>Eukaryota</taxon>
        <taxon>Metazoa</taxon>
        <taxon>Ecdysozoa</taxon>
        <taxon>Arthropoda</taxon>
        <taxon>Hexapoda</taxon>
        <taxon>Insecta</taxon>
        <taxon>Pterygota</taxon>
        <taxon>Neoptera</taxon>
        <taxon>Paraneoptera</taxon>
        <taxon>Hemiptera</taxon>
        <taxon>Sternorrhyncha</taxon>
        <taxon>Aphidomorpha</taxon>
        <taxon>Aphidoidea</taxon>
        <taxon>Aphididae</taxon>
        <taxon>Aphidini</taxon>
        <taxon>Aphis</taxon>
        <taxon>Aphis</taxon>
    </lineage>
</organism>
<gene>
    <name evidence="1" type="ORF">APHIGO_LOCUS11088</name>
</gene>
<proteinExistence type="predicted"/>
<protein>
    <submittedName>
        <fullName evidence="1">Uncharacterized protein</fullName>
    </submittedName>
</protein>
<keyword evidence="2" id="KW-1185">Reference proteome</keyword>
<dbReference type="EMBL" id="OU899037">
    <property type="protein sequence ID" value="CAH1737578.1"/>
    <property type="molecule type" value="Genomic_DNA"/>
</dbReference>
<accession>A0A9P0JF42</accession>
<reference evidence="1" key="1">
    <citation type="submission" date="2022-02" db="EMBL/GenBank/DDBJ databases">
        <authorList>
            <person name="King R."/>
        </authorList>
    </citation>
    <scope>NUCLEOTIDE SEQUENCE</scope>
</reference>
<dbReference type="AlphaFoldDB" id="A0A9P0JF42"/>
<reference evidence="1" key="2">
    <citation type="submission" date="2022-10" db="EMBL/GenBank/DDBJ databases">
        <authorList>
            <consortium name="ENA_rothamsted_submissions"/>
            <consortium name="culmorum"/>
            <person name="King R."/>
        </authorList>
    </citation>
    <scope>NUCLEOTIDE SEQUENCE</scope>
</reference>
<name>A0A9P0JF42_APHGO</name>
<dbReference type="Proteomes" id="UP001154329">
    <property type="component" value="Chromosome 4"/>
</dbReference>
<evidence type="ECO:0000313" key="2">
    <source>
        <dbReference type="Proteomes" id="UP001154329"/>
    </source>
</evidence>
<sequence length="174" mass="20287">MQTHRVTTVVSIKNTVGGGWVCGRRDWIDYNRSGGHRVRWSEAHKRPWSWSRPLWLADRALSTAADRREARRYDGDGHMPFLGGIVRRPAITRHDHHHVTTTACLARLPHPYGHDIVSRTLSSPVGLLSSLYRQRLSLHAHKERRRRRTDYRSSADGRWRPTTTVVALHRRLRR</sequence>
<evidence type="ECO:0000313" key="1">
    <source>
        <dbReference type="EMBL" id="CAH1737578.1"/>
    </source>
</evidence>